<dbReference type="Pfam" id="PF05292">
    <property type="entry name" value="MCD"/>
    <property type="match status" value="1"/>
</dbReference>
<feature type="domain" description="Malonyl-CoA decarboxylase N-terminal" evidence="2">
    <location>
        <begin position="119"/>
        <end position="191"/>
    </location>
</feature>
<evidence type="ECO:0000259" key="1">
    <source>
        <dbReference type="Pfam" id="PF05292"/>
    </source>
</evidence>
<keyword evidence="4" id="KW-1185">Reference proteome</keyword>
<dbReference type="Gene3D" id="1.20.140.90">
    <property type="entry name" value="Malonyl-CoA decarboxylase, oligemerization domain"/>
    <property type="match status" value="1"/>
</dbReference>
<sequence>MACLRRLAQLCGVKSFRHFPPALRSAAMVFRSQHVVQLRAMSTESQDFAQFLHTVFTSPDLGTIAIENKCKNFCGFYRKLDDNCKTAFLSYLAQHYSINQDNVIQVAHTLTLAQERGEAFLVRSLERMRSAMTPRYQNLFQQIGRIEGGVKFLVDMRADLLNFTSSSTSELDSAHFQALSRLLQELLTLWFGVGFLHLQRVTWTSPCDLVQKISDFEAVHPIRSWRDLRQRVGSYRRCYTFTHNSMPREPVVVLHTALTSEISSNIHSIIHNPRFRAVTQASEDSQPNNSSVEPFEEEDPAQITTAVFYSITSTHRGLQGVEMGNYLIKRVVRELQSEFPHLSQFSSLSPIPGFRDWLVGQINLQLHRSNIGEGDSCQQLLTPSEIESLQPFRQSHHTSTLEAFKHLVQTNQWLAKEETVTAMKGPLLRLCARYLYKEKRRGFALNRVANFHLTNGAVLWRINYLADTSIRGLNQSCGLMVNYRYYLNETENNSTTYFQQQRIAVSPAVLELAESQESTDQSALQENGAH</sequence>
<organism evidence="3 4">
    <name type="scientific">Batillaria attramentaria</name>
    <dbReference type="NCBI Taxonomy" id="370345"/>
    <lineage>
        <taxon>Eukaryota</taxon>
        <taxon>Metazoa</taxon>
        <taxon>Spiralia</taxon>
        <taxon>Lophotrochozoa</taxon>
        <taxon>Mollusca</taxon>
        <taxon>Gastropoda</taxon>
        <taxon>Caenogastropoda</taxon>
        <taxon>Sorbeoconcha</taxon>
        <taxon>Cerithioidea</taxon>
        <taxon>Batillariidae</taxon>
        <taxon>Batillaria</taxon>
    </lineage>
</organism>
<proteinExistence type="predicted"/>
<feature type="domain" description="Malonyl-CoA decarboxylase C-terminal" evidence="1">
    <location>
        <begin position="194"/>
        <end position="485"/>
    </location>
</feature>
<dbReference type="Pfam" id="PF17408">
    <property type="entry name" value="MCD_N"/>
    <property type="match status" value="1"/>
</dbReference>
<dbReference type="InterPro" id="IPR038917">
    <property type="entry name" value="Malonyl_CoA_deC"/>
</dbReference>
<evidence type="ECO:0000259" key="2">
    <source>
        <dbReference type="Pfam" id="PF17408"/>
    </source>
</evidence>
<evidence type="ECO:0000313" key="4">
    <source>
        <dbReference type="Proteomes" id="UP001519460"/>
    </source>
</evidence>
<dbReference type="InterPro" id="IPR035372">
    <property type="entry name" value="MCD_N"/>
</dbReference>
<dbReference type="Proteomes" id="UP001519460">
    <property type="component" value="Unassembled WGS sequence"/>
</dbReference>
<reference evidence="3 4" key="1">
    <citation type="journal article" date="2023" name="Sci. Data">
        <title>Genome assembly of the Korean intertidal mud-creeper Batillaria attramentaria.</title>
        <authorList>
            <person name="Patra A.K."/>
            <person name="Ho P.T."/>
            <person name="Jun S."/>
            <person name="Lee S.J."/>
            <person name="Kim Y."/>
            <person name="Won Y.J."/>
        </authorList>
    </citation>
    <scope>NUCLEOTIDE SEQUENCE [LARGE SCALE GENOMIC DNA]</scope>
    <source>
        <strain evidence="3">Wonlab-2016</strain>
    </source>
</reference>
<dbReference type="PANTHER" id="PTHR28641:SF1">
    <property type="entry name" value="MALONYL-COA DECARBOXYLASE, MITOCHONDRIAL"/>
    <property type="match status" value="1"/>
</dbReference>
<accession>A0ABD0LLP7</accession>
<dbReference type="InterPro" id="IPR038351">
    <property type="entry name" value="MCD_N_sf"/>
</dbReference>
<gene>
    <name evidence="3" type="ORF">BaRGS_00008660</name>
</gene>
<evidence type="ECO:0000313" key="3">
    <source>
        <dbReference type="EMBL" id="KAK7500113.1"/>
    </source>
</evidence>
<protein>
    <recommendedName>
        <fullName evidence="5">Malonyl-CoA decarboxylase</fullName>
    </recommendedName>
</protein>
<name>A0ABD0LLP7_9CAEN</name>
<evidence type="ECO:0008006" key="5">
    <source>
        <dbReference type="Google" id="ProtNLM"/>
    </source>
</evidence>
<dbReference type="Gene3D" id="3.40.630.150">
    <property type="entry name" value="Malonyl-CoA decarboxylase, catalytic domain"/>
    <property type="match status" value="1"/>
</dbReference>
<dbReference type="FunFam" id="3.40.630.150:FF:000001">
    <property type="entry name" value="Malonyl-CoA decarboxylase, mitochondrial"/>
    <property type="match status" value="1"/>
</dbReference>
<dbReference type="InterPro" id="IPR007956">
    <property type="entry name" value="Malonyl_CoA_deC_C"/>
</dbReference>
<comment type="caution">
    <text evidence="3">The sequence shown here is derived from an EMBL/GenBank/DDBJ whole genome shotgun (WGS) entry which is preliminary data.</text>
</comment>
<dbReference type="PANTHER" id="PTHR28641">
    <property type="match status" value="1"/>
</dbReference>
<dbReference type="AlphaFoldDB" id="A0ABD0LLP7"/>
<dbReference type="EMBL" id="JACVVK020000039">
    <property type="protein sequence ID" value="KAK7500113.1"/>
    <property type="molecule type" value="Genomic_DNA"/>
</dbReference>
<dbReference type="InterPro" id="IPR042303">
    <property type="entry name" value="Malonyl_CoA_deC_C_sf"/>
</dbReference>